<protein>
    <recommendedName>
        <fullName evidence="6">FMN dependent NADH:quinone oxidoreductase</fullName>
        <ecNumber evidence="6">1.6.5.-</ecNumber>
    </recommendedName>
    <alternativeName>
        <fullName evidence="6">Azo-dye reductase</fullName>
    </alternativeName>
    <alternativeName>
        <fullName evidence="6">FMN-dependent NADH-azo compound oxidoreductase</fullName>
    </alternativeName>
    <alternativeName>
        <fullName evidence="6">FMN-dependent NADH-azoreductase</fullName>
        <ecNumber evidence="6">1.7.1.17</ecNumber>
    </alternativeName>
</protein>
<dbReference type="InterPro" id="IPR023048">
    <property type="entry name" value="NADH:quinone_OxRdtase_FMN_depd"/>
</dbReference>
<comment type="catalytic activity">
    <reaction evidence="6">
        <text>2 a quinone + NADH + H(+) = 2 a 1,4-benzosemiquinone + NAD(+)</text>
        <dbReference type="Rhea" id="RHEA:65952"/>
        <dbReference type="ChEBI" id="CHEBI:15378"/>
        <dbReference type="ChEBI" id="CHEBI:57540"/>
        <dbReference type="ChEBI" id="CHEBI:57945"/>
        <dbReference type="ChEBI" id="CHEBI:132124"/>
        <dbReference type="ChEBI" id="CHEBI:134225"/>
    </reaction>
</comment>
<reference evidence="8" key="1">
    <citation type="submission" date="2022-10" db="EMBL/GenBank/DDBJ databases">
        <title>The complete genomes of actinobacterial strains from the NBC collection.</title>
        <authorList>
            <person name="Joergensen T.S."/>
            <person name="Alvarez Arevalo M."/>
            <person name="Sterndorff E.B."/>
            <person name="Faurdal D."/>
            <person name="Vuksanovic O."/>
            <person name="Mourched A.-S."/>
            <person name="Charusanti P."/>
            <person name="Shaw S."/>
            <person name="Blin K."/>
            <person name="Weber T."/>
        </authorList>
    </citation>
    <scope>NUCLEOTIDE SEQUENCE</scope>
    <source>
        <strain evidence="8">NBC_00222</strain>
    </source>
</reference>
<feature type="binding site" evidence="6">
    <location>
        <begin position="17"/>
        <end position="19"/>
    </location>
    <ligand>
        <name>FMN</name>
        <dbReference type="ChEBI" id="CHEBI:58210"/>
    </ligand>
</feature>
<keyword evidence="1 6" id="KW-0285">Flavoprotein</keyword>
<comment type="function">
    <text evidence="6">Also exhibits azoreductase activity. Catalyzes the reductive cleavage of the azo bond in aromatic azo compounds to the corresponding amines.</text>
</comment>
<evidence type="ECO:0000313" key="8">
    <source>
        <dbReference type="EMBL" id="WUQ85640.1"/>
    </source>
</evidence>
<comment type="similarity">
    <text evidence="6">Belongs to the azoreductase type 1 family.</text>
</comment>
<feature type="domain" description="Flavodoxin-like fold" evidence="7">
    <location>
        <begin position="4"/>
        <end position="189"/>
    </location>
</feature>
<dbReference type="PANTHER" id="PTHR43741:SF4">
    <property type="entry name" value="FMN-DEPENDENT NADH:QUINONE OXIDOREDUCTASE"/>
    <property type="match status" value="1"/>
</dbReference>
<evidence type="ECO:0000256" key="3">
    <source>
        <dbReference type="ARBA" id="ARBA00023002"/>
    </source>
</evidence>
<sequence length="222" mass="24115">MPALLHLDSSASPLDRSVSRRLTARFALAWQARHPDADYRHRDLAADPVPLVGAGYASLGIRVERRAAPVPLPDVHTLATTPDEQHEWSLTHPLITELHAADTLLLGVPMYNFTVPAALKAWIDRITFPGAHTGRLTATRVVVVTARGGGYGPGTPREPFDFQTPYLRAWFTEHLGIPDAHLSFVHAELTRAADIPALTPYRALATTSLDSARTTLTTLAGA</sequence>
<dbReference type="EC" id="1.7.1.17" evidence="6"/>
<evidence type="ECO:0000256" key="5">
    <source>
        <dbReference type="ARBA" id="ARBA00048542"/>
    </source>
</evidence>
<keyword evidence="2 6" id="KW-0288">FMN</keyword>
<dbReference type="SUPFAM" id="SSF52218">
    <property type="entry name" value="Flavoproteins"/>
    <property type="match status" value="1"/>
</dbReference>
<comment type="function">
    <text evidence="6">Quinone reductase that provides resistance to thiol-specific stress caused by electrophilic quinones.</text>
</comment>
<comment type="subunit">
    <text evidence="6">Homodimer.</text>
</comment>
<comment type="caution">
    <text evidence="6">Lacks conserved residue(s) required for the propagation of feature annotation.</text>
</comment>
<proteinExistence type="inferred from homology"/>
<feature type="binding site" evidence="6">
    <location>
        <begin position="110"/>
        <end position="113"/>
    </location>
    <ligand>
        <name>FMN</name>
        <dbReference type="ChEBI" id="CHEBI:58210"/>
    </ligand>
</feature>
<evidence type="ECO:0000259" key="7">
    <source>
        <dbReference type="Pfam" id="PF02525"/>
    </source>
</evidence>
<feature type="binding site" evidence="6">
    <location>
        <position position="10"/>
    </location>
    <ligand>
        <name>FMN</name>
        <dbReference type="ChEBI" id="CHEBI:58210"/>
    </ligand>
</feature>
<organism evidence="8 9">
    <name type="scientific">Kitasatospora purpeofusca</name>
    <dbReference type="NCBI Taxonomy" id="67352"/>
    <lineage>
        <taxon>Bacteria</taxon>
        <taxon>Bacillati</taxon>
        <taxon>Actinomycetota</taxon>
        <taxon>Actinomycetes</taxon>
        <taxon>Kitasatosporales</taxon>
        <taxon>Streptomycetaceae</taxon>
        <taxon>Kitasatospora</taxon>
    </lineage>
</organism>
<evidence type="ECO:0000313" key="9">
    <source>
        <dbReference type="Proteomes" id="UP001432222"/>
    </source>
</evidence>
<dbReference type="Gene3D" id="3.40.50.360">
    <property type="match status" value="1"/>
</dbReference>
<dbReference type="EMBL" id="CP108110">
    <property type="protein sequence ID" value="WUQ85640.1"/>
    <property type="molecule type" value="Genomic_DNA"/>
</dbReference>
<dbReference type="EC" id="1.6.5.-" evidence="6"/>
<evidence type="ECO:0000256" key="4">
    <source>
        <dbReference type="ARBA" id="ARBA00023027"/>
    </source>
</evidence>
<accession>A0ABZ1U4B0</accession>
<dbReference type="InterPro" id="IPR003680">
    <property type="entry name" value="Flavodoxin_fold"/>
</dbReference>
<gene>
    <name evidence="6" type="primary">azoR</name>
    <name evidence="8" type="ORF">OHA16_23335</name>
</gene>
<dbReference type="InterPro" id="IPR050104">
    <property type="entry name" value="FMN-dep_NADH:Q_OxRdtase_AzoR1"/>
</dbReference>
<keyword evidence="9" id="KW-1185">Reference proteome</keyword>
<dbReference type="PANTHER" id="PTHR43741">
    <property type="entry name" value="FMN-DEPENDENT NADH-AZOREDUCTASE 1"/>
    <property type="match status" value="1"/>
</dbReference>
<dbReference type="HAMAP" id="MF_01216">
    <property type="entry name" value="Azoreductase_type1"/>
    <property type="match status" value="1"/>
</dbReference>
<dbReference type="Proteomes" id="UP001432222">
    <property type="component" value="Chromosome"/>
</dbReference>
<name>A0ABZ1U4B0_9ACTN</name>
<dbReference type="RefSeq" id="WP_328956375.1">
    <property type="nucleotide sequence ID" value="NZ_CP108110.1"/>
</dbReference>
<evidence type="ECO:0000256" key="6">
    <source>
        <dbReference type="HAMAP-Rule" id="MF_01216"/>
    </source>
</evidence>
<evidence type="ECO:0000256" key="1">
    <source>
        <dbReference type="ARBA" id="ARBA00022630"/>
    </source>
</evidence>
<comment type="cofactor">
    <cofactor evidence="6">
        <name>FMN</name>
        <dbReference type="ChEBI" id="CHEBI:58210"/>
    </cofactor>
    <text evidence="6">Binds 1 FMN per subunit.</text>
</comment>
<comment type="catalytic activity">
    <reaction evidence="5">
        <text>N,N-dimethyl-1,4-phenylenediamine + anthranilate + 2 NAD(+) = 2-(4-dimethylaminophenyl)diazenylbenzoate + 2 NADH + 2 H(+)</text>
        <dbReference type="Rhea" id="RHEA:55872"/>
        <dbReference type="ChEBI" id="CHEBI:15378"/>
        <dbReference type="ChEBI" id="CHEBI:15783"/>
        <dbReference type="ChEBI" id="CHEBI:16567"/>
        <dbReference type="ChEBI" id="CHEBI:57540"/>
        <dbReference type="ChEBI" id="CHEBI:57945"/>
        <dbReference type="ChEBI" id="CHEBI:71579"/>
        <dbReference type="EC" id="1.7.1.17"/>
    </reaction>
    <physiologicalReaction direction="right-to-left" evidence="5">
        <dbReference type="Rhea" id="RHEA:55874"/>
    </physiologicalReaction>
</comment>
<dbReference type="Pfam" id="PF02525">
    <property type="entry name" value="Flavodoxin_2"/>
    <property type="match status" value="1"/>
</dbReference>
<dbReference type="InterPro" id="IPR029039">
    <property type="entry name" value="Flavoprotein-like_sf"/>
</dbReference>
<keyword evidence="3 6" id="KW-0560">Oxidoreductase</keyword>
<keyword evidence="4 6" id="KW-0520">NAD</keyword>
<evidence type="ECO:0000256" key="2">
    <source>
        <dbReference type="ARBA" id="ARBA00022643"/>
    </source>
</evidence>